<dbReference type="InterPro" id="IPR015943">
    <property type="entry name" value="WD40/YVTN_repeat-like_dom_sf"/>
</dbReference>
<feature type="compositionally biased region" description="Basic and acidic residues" evidence="8">
    <location>
        <begin position="23"/>
        <end position="36"/>
    </location>
</feature>
<dbReference type="GO" id="GO:0016973">
    <property type="term" value="P:poly(A)+ mRNA export from nucleus"/>
    <property type="evidence" value="ECO:0007669"/>
    <property type="project" value="TreeGrafter"/>
</dbReference>
<dbReference type="Proteomes" id="UP000234474">
    <property type="component" value="Unassembled WGS sequence"/>
</dbReference>
<reference evidence="12" key="1">
    <citation type="journal article" date="2018" name="Proc. Natl. Acad. Sci. U.S.A.">
        <title>Linking secondary metabolites to gene clusters through genome sequencing of six diverse Aspergillus species.</title>
        <authorList>
            <person name="Kaerboelling I."/>
            <person name="Vesth T.C."/>
            <person name="Frisvad J.C."/>
            <person name="Nybo J.L."/>
            <person name="Theobald S."/>
            <person name="Kuo A."/>
            <person name="Bowyer P."/>
            <person name="Matsuda Y."/>
            <person name="Mondo S."/>
            <person name="Lyhne E.K."/>
            <person name="Kogle M.E."/>
            <person name="Clum A."/>
            <person name="Lipzen A."/>
            <person name="Salamov A."/>
            <person name="Ngan C.Y."/>
            <person name="Daum C."/>
            <person name="Chiniquy J."/>
            <person name="Barry K."/>
            <person name="LaButti K."/>
            <person name="Haridas S."/>
            <person name="Simmons B.A."/>
            <person name="Magnuson J.K."/>
            <person name="Mortensen U.H."/>
            <person name="Larsen T.O."/>
            <person name="Grigoriev I.V."/>
            <person name="Baker S.E."/>
            <person name="Andersen M.R."/>
        </authorList>
    </citation>
    <scope>NUCLEOTIDE SEQUENCE [LARGE SCALE GENOMIC DNA]</scope>
    <source>
        <strain evidence="12">IBT 16806</strain>
    </source>
</reference>
<keyword evidence="7" id="KW-0539">Nucleus</keyword>
<dbReference type="STRING" id="1392255.A0A2I1C6G1"/>
<feature type="region of interest" description="Disordered" evidence="8">
    <location>
        <begin position="1"/>
        <end position="91"/>
    </location>
</feature>
<dbReference type="Pfam" id="PF03177">
    <property type="entry name" value="Nucleoporin_C"/>
    <property type="match status" value="1"/>
</dbReference>
<feature type="domain" description="Nucleoporin Nup133/Nup155-like C-terminal" evidence="9">
    <location>
        <begin position="652"/>
        <end position="1293"/>
    </location>
</feature>
<feature type="compositionally biased region" description="Basic and acidic residues" evidence="8">
    <location>
        <begin position="54"/>
        <end position="65"/>
    </location>
</feature>
<keyword evidence="3" id="KW-0813">Transport</keyword>
<evidence type="ECO:0000256" key="5">
    <source>
        <dbReference type="ARBA" id="ARBA00022927"/>
    </source>
</evidence>
<dbReference type="InterPro" id="IPR014908">
    <property type="entry name" value="Nucleoporin_Nup133/Nup155_N"/>
</dbReference>
<dbReference type="Gene3D" id="2.130.10.10">
    <property type="entry name" value="YVTN repeat-like/Quinoprotein amine dehydrogenase"/>
    <property type="match status" value="1"/>
</dbReference>
<sequence>MFVPKAGLSSLASLRNPRRRQRTSSDESVRQPDAKRQRSALRTESPGRSSEAQSDFKKGLPKDPGLDTGDASDPTIAKKPGVQRSLPVRSLNELKRPANEVNAAVVLSKTDFYTVSQLPAFPDQIRGLPADFRGIFGTANGYALALTASHAIIWPYSPSASASSPVNVFTLTIPESCRESHGAAPLGVFLSSANGEIPGLMVVMPYTGRIIYWETISHAGSLGLPRQRQSGLQGHVPGLLPGEYVTDVINCEPSGVIVTFSSGRVAHITFRDSQGRPTVTANLLRNSSSSIGLLNGIKSVFSGGCWRKDVAAVRAARSHQRGQRDIIVGTTTGVFEIWDTHWSNGSIMKKQFDIRQDLCHSLGRKHTEAAGDTDLKIIDFALMSSGDNAQGLQHSGAESWRLCLVVAPSRETGHRCISVVQLLLSEEVHVLAASSIDLNYSPTLSNAPQPKIKLHVGTVSQTAFIVIGQSVLLLSLVSYGDSPTSQLLLDSDRLPSAFNDHITFRSGADYELLGSGCEDELGEGSFSACLVMVRNFGVIRIAVRLRQSAGNEIEDAQITAKTKIEQAVFYGSGAGNPLDLTDKGGFDFSSQEIEEAALEICGELLRSTSHYIPATSVTLDQNLRLRAKALDDLASLLLQHKKPLRRQTWYELLWGAEKLAAQRALWKLEDKARRAMGQGNTFLAHVIGSMNEKFKTKSEYQEDKDNVRDWFLFDTFRMEHIIPWIFKGLKLQKGISTKQGRRVLEEIVQASELSLAVLETAFRFRDEHARQYGLEDEHIEDGVLTSGYDGLSEFWTSQAIVYLETGHLLDLELDTCRAWTQQTTASLDLREQQFIRQIAENSARQLRVLSLMHYERVRWLSSQDDPKSVDEGIELEQTHTKQRRWQLFKLAGIGQLEDAISLAEKFRDMSALVELIIELQDQTLADSEGAGNVTNYESEQLGRRISTYFEKFGEPWADAFFTRQISMGQSEILFTMRRFQPFINRFLHKNPTYARLCWINDAIGEDDYEAAARSLETLALERESDLWCHRVELSLSKLATLAAWEESSTTGKPILGNEIKRLEDLAELDAVQEVVYAYIMPALQGAIDQKAETELAIDQFGKFVNDTPSLHEVLSVLLTKVISRQILRVDQLVDLLTLIDGGQVSEETQNEFIGKEFYLALRVIRLNSSTQEGPPYHVPLQKLVWRRCMIRDDWQLERNADNTDHQSEDHIHCVSLLRTLTLCLRDKHCADADPRSLYVPSSPLDVVLNESDLDFILSSYPQEQRSRICRDLSRENDILRQRIEEGKLEFWYRKLLISAEEAVASSATHSTGAMVQFSDGLQAHHSETGTPSTRAQLSWL</sequence>
<name>A0A2I1C6G1_ASPN1</name>
<evidence type="ECO:0000256" key="4">
    <source>
        <dbReference type="ARBA" id="ARBA00022816"/>
    </source>
</evidence>
<dbReference type="GO" id="GO:0031080">
    <property type="term" value="C:nuclear pore outer ring"/>
    <property type="evidence" value="ECO:0007669"/>
    <property type="project" value="TreeGrafter"/>
</dbReference>
<dbReference type="Gene3D" id="1.20.58.1380">
    <property type="match status" value="1"/>
</dbReference>
<organism evidence="11 12">
    <name type="scientific">Aspergillus novofumigatus (strain IBT 16806)</name>
    <dbReference type="NCBI Taxonomy" id="1392255"/>
    <lineage>
        <taxon>Eukaryota</taxon>
        <taxon>Fungi</taxon>
        <taxon>Dikarya</taxon>
        <taxon>Ascomycota</taxon>
        <taxon>Pezizomycotina</taxon>
        <taxon>Eurotiomycetes</taxon>
        <taxon>Eurotiomycetidae</taxon>
        <taxon>Eurotiales</taxon>
        <taxon>Aspergillaceae</taxon>
        <taxon>Aspergillus</taxon>
        <taxon>Aspergillus subgen. Fumigati</taxon>
    </lineage>
</organism>
<dbReference type="RefSeq" id="XP_024681824.1">
    <property type="nucleotide sequence ID" value="XM_024830031.1"/>
</dbReference>
<gene>
    <name evidence="11" type="ORF">P174DRAFT_461660</name>
</gene>
<evidence type="ECO:0000256" key="1">
    <source>
        <dbReference type="ARBA" id="ARBA00004259"/>
    </source>
</evidence>
<dbReference type="VEuPathDB" id="FungiDB:P174DRAFT_461660"/>
<dbReference type="GO" id="GO:0000972">
    <property type="term" value="P:transcription-dependent tethering of RNA polymerase II gene DNA at nuclear periphery"/>
    <property type="evidence" value="ECO:0007669"/>
    <property type="project" value="TreeGrafter"/>
</dbReference>
<dbReference type="InterPro" id="IPR007187">
    <property type="entry name" value="Nucleoporin_Nup133/Nup155_C"/>
</dbReference>
<proteinExistence type="inferred from homology"/>
<dbReference type="FunFam" id="2.130.10.10:FF:001057">
    <property type="entry name" value="Nuclear pore complex subunit Nup133, putative"/>
    <property type="match status" value="1"/>
</dbReference>
<dbReference type="OrthoDB" id="103454at2759"/>
<dbReference type="PANTHER" id="PTHR13405">
    <property type="entry name" value="NUCLEAR PORE COMPLEX PROTEIN NUP133"/>
    <property type="match status" value="1"/>
</dbReference>
<evidence type="ECO:0000256" key="2">
    <source>
        <dbReference type="ARBA" id="ARBA00005569"/>
    </source>
</evidence>
<dbReference type="OMA" id="HVATLLW"/>
<dbReference type="GO" id="GO:0006606">
    <property type="term" value="P:protein import into nucleus"/>
    <property type="evidence" value="ECO:0007669"/>
    <property type="project" value="TreeGrafter"/>
</dbReference>
<evidence type="ECO:0000256" key="6">
    <source>
        <dbReference type="ARBA" id="ARBA00023010"/>
    </source>
</evidence>
<dbReference type="SUPFAM" id="SSF117289">
    <property type="entry name" value="Nucleoporin domain"/>
    <property type="match status" value="1"/>
</dbReference>
<keyword evidence="6" id="KW-0811">Translocation</keyword>
<evidence type="ECO:0000313" key="11">
    <source>
        <dbReference type="EMBL" id="PKX93229.1"/>
    </source>
</evidence>
<dbReference type="FunFam" id="1.20.58.1380:FF:000003">
    <property type="entry name" value="Nuclear pore complex subunit Nup133, putative"/>
    <property type="match status" value="1"/>
</dbReference>
<dbReference type="Pfam" id="PF08801">
    <property type="entry name" value="Nucleoporin_N"/>
    <property type="match status" value="1"/>
</dbReference>
<comment type="caution">
    <text evidence="11">The sequence shown here is derived from an EMBL/GenBank/DDBJ whole genome shotgun (WGS) entry which is preliminary data.</text>
</comment>
<dbReference type="GeneID" id="36537357"/>
<evidence type="ECO:0000256" key="8">
    <source>
        <dbReference type="SAM" id="MobiDB-lite"/>
    </source>
</evidence>
<feature type="compositionally biased region" description="Polar residues" evidence="8">
    <location>
        <begin position="40"/>
        <end position="53"/>
    </location>
</feature>
<evidence type="ECO:0000259" key="10">
    <source>
        <dbReference type="Pfam" id="PF08801"/>
    </source>
</evidence>
<keyword evidence="4" id="KW-0509">mRNA transport</keyword>
<accession>A0A2I1C6G1</accession>
<dbReference type="InterPro" id="IPR037624">
    <property type="entry name" value="Nup133-like"/>
</dbReference>
<dbReference type="GO" id="GO:0017056">
    <property type="term" value="F:structural constituent of nuclear pore"/>
    <property type="evidence" value="ECO:0007669"/>
    <property type="project" value="InterPro"/>
</dbReference>
<comment type="similarity">
    <text evidence="2">Belongs to the nucleoporin Nup133 family.</text>
</comment>
<protein>
    <submittedName>
        <fullName evidence="11">Putative Nup133 nucleoporin</fullName>
    </submittedName>
</protein>
<evidence type="ECO:0000256" key="3">
    <source>
        <dbReference type="ARBA" id="ARBA00022448"/>
    </source>
</evidence>
<comment type="subcellular location">
    <subcellularLocation>
        <location evidence="1">Nucleus envelope</location>
    </subcellularLocation>
</comment>
<dbReference type="EMBL" id="MSZS01000005">
    <property type="protein sequence ID" value="PKX93229.1"/>
    <property type="molecule type" value="Genomic_DNA"/>
</dbReference>
<keyword evidence="5" id="KW-0653">Protein transport</keyword>
<evidence type="ECO:0000259" key="9">
    <source>
        <dbReference type="Pfam" id="PF03177"/>
    </source>
</evidence>
<evidence type="ECO:0000313" key="12">
    <source>
        <dbReference type="Proteomes" id="UP000234474"/>
    </source>
</evidence>
<feature type="domain" description="Nucleoporin Nup133/Nup155-like N-terminal" evidence="10">
    <location>
        <begin position="109"/>
        <end position="540"/>
    </location>
</feature>
<evidence type="ECO:0000256" key="7">
    <source>
        <dbReference type="ARBA" id="ARBA00023242"/>
    </source>
</evidence>
<dbReference type="PANTHER" id="PTHR13405:SF11">
    <property type="entry name" value="NUCLEAR PORE COMPLEX PROTEIN NUP133"/>
    <property type="match status" value="1"/>
</dbReference>
<keyword evidence="12" id="KW-1185">Reference proteome</keyword>